<evidence type="ECO:0000313" key="14">
    <source>
        <dbReference type="Proteomes" id="UP000199233"/>
    </source>
</evidence>
<comment type="pathway">
    <text evidence="1">Cofactor biosynthesis; molybdopterin biosynthesis.</text>
</comment>
<evidence type="ECO:0000256" key="4">
    <source>
        <dbReference type="ARBA" id="ARBA00013858"/>
    </source>
</evidence>
<dbReference type="EC" id="2.8.1.12" evidence="3"/>
<evidence type="ECO:0000256" key="5">
    <source>
        <dbReference type="ARBA" id="ARBA00023150"/>
    </source>
</evidence>
<evidence type="ECO:0000256" key="3">
    <source>
        <dbReference type="ARBA" id="ARBA00011950"/>
    </source>
</evidence>
<accession>A0A1H9KH00</accession>
<evidence type="ECO:0000256" key="6">
    <source>
        <dbReference type="ARBA" id="ARBA00026066"/>
    </source>
</evidence>
<protein>
    <recommendedName>
        <fullName evidence="4">Molybdopterin synthase catalytic subunit</fullName>
        <ecNumber evidence="3">2.8.1.12</ecNumber>
    </recommendedName>
    <alternativeName>
        <fullName evidence="9">MPT synthase subunit 2</fullName>
    </alternativeName>
    <alternativeName>
        <fullName evidence="7">Molybdenum cofactor biosynthesis protein E</fullName>
    </alternativeName>
    <alternativeName>
        <fullName evidence="8">Molybdopterin-converting factor large subunit</fullName>
    </alternativeName>
    <alternativeName>
        <fullName evidence="10">Molybdopterin-converting factor subunit 2</fullName>
    </alternativeName>
</protein>
<feature type="compositionally biased region" description="Polar residues" evidence="12">
    <location>
        <begin position="160"/>
        <end position="171"/>
    </location>
</feature>
<feature type="region of interest" description="Disordered" evidence="12">
    <location>
        <begin position="147"/>
        <end position="171"/>
    </location>
</feature>
<evidence type="ECO:0000256" key="2">
    <source>
        <dbReference type="ARBA" id="ARBA00005426"/>
    </source>
</evidence>
<keyword evidence="14" id="KW-1185">Reference proteome</keyword>
<dbReference type="GO" id="GO:0030366">
    <property type="term" value="F:molybdopterin synthase activity"/>
    <property type="evidence" value="ECO:0007669"/>
    <property type="project" value="UniProtKB-EC"/>
</dbReference>
<dbReference type="AlphaFoldDB" id="A0A1H9KH00"/>
<evidence type="ECO:0000256" key="10">
    <source>
        <dbReference type="ARBA" id="ARBA00032474"/>
    </source>
</evidence>
<dbReference type="GO" id="GO:0006777">
    <property type="term" value="P:Mo-molybdopterin cofactor biosynthetic process"/>
    <property type="evidence" value="ECO:0007669"/>
    <property type="project" value="UniProtKB-KW"/>
</dbReference>
<dbReference type="InterPro" id="IPR003448">
    <property type="entry name" value="Mopterin_biosynth_MoaE"/>
</dbReference>
<comment type="catalytic activity">
    <reaction evidence="11">
        <text>2 [molybdopterin-synthase sulfur-carrier protein]-C-terminal-Gly-aminoethanethioate + cyclic pyranopterin phosphate + H2O = molybdopterin + 2 [molybdopterin-synthase sulfur-carrier protein]-C-terminal Gly-Gly + 2 H(+)</text>
        <dbReference type="Rhea" id="RHEA:26333"/>
        <dbReference type="Rhea" id="RHEA-COMP:12202"/>
        <dbReference type="Rhea" id="RHEA-COMP:19907"/>
        <dbReference type="ChEBI" id="CHEBI:15377"/>
        <dbReference type="ChEBI" id="CHEBI:15378"/>
        <dbReference type="ChEBI" id="CHEBI:58698"/>
        <dbReference type="ChEBI" id="CHEBI:59648"/>
        <dbReference type="ChEBI" id="CHEBI:90778"/>
        <dbReference type="ChEBI" id="CHEBI:232372"/>
        <dbReference type="EC" id="2.8.1.12"/>
    </reaction>
</comment>
<organism evidence="13 14">
    <name type="scientific">Solimonas aquatica</name>
    <dbReference type="NCBI Taxonomy" id="489703"/>
    <lineage>
        <taxon>Bacteria</taxon>
        <taxon>Pseudomonadati</taxon>
        <taxon>Pseudomonadota</taxon>
        <taxon>Gammaproteobacteria</taxon>
        <taxon>Nevskiales</taxon>
        <taxon>Nevskiaceae</taxon>
        <taxon>Solimonas</taxon>
    </lineage>
</organism>
<evidence type="ECO:0000256" key="7">
    <source>
        <dbReference type="ARBA" id="ARBA00029745"/>
    </source>
</evidence>
<proteinExistence type="inferred from homology"/>
<comment type="subunit">
    <text evidence="6">Heterotetramer of 2 MoaD subunits and 2 MoaE subunits. Also stable as homodimer. The enzyme changes between these two forms during catalysis.</text>
</comment>
<dbReference type="Pfam" id="PF02391">
    <property type="entry name" value="MoaE"/>
    <property type="match status" value="1"/>
</dbReference>
<sequence>MNSELPDFPRIQHQSLQLQGLLAEGVFADCGGMALFAGTVRNHHEGKRVLRLIYTAYAPLAEKQIREIEQAVAARHGAPYVRVLHRVGELAIGETAIYAIARAAHRAEAFAACREAVDRVKHEVPIWKEEFYADGSSAFVEGCCIRQDGDEDGAPLAPPSRSTTSPGKPPA</sequence>
<dbReference type="EMBL" id="FOFS01000013">
    <property type="protein sequence ID" value="SEQ98420.1"/>
    <property type="molecule type" value="Genomic_DNA"/>
</dbReference>
<dbReference type="CDD" id="cd00756">
    <property type="entry name" value="MoaE"/>
    <property type="match status" value="1"/>
</dbReference>
<evidence type="ECO:0000256" key="11">
    <source>
        <dbReference type="ARBA" id="ARBA00049878"/>
    </source>
</evidence>
<gene>
    <name evidence="13" type="ORF">SAMN04488038_113110</name>
</gene>
<dbReference type="STRING" id="489703.SAMN04488038_113110"/>
<dbReference type="Proteomes" id="UP000199233">
    <property type="component" value="Unassembled WGS sequence"/>
</dbReference>
<dbReference type="UniPathway" id="UPA00344"/>
<dbReference type="SUPFAM" id="SSF54690">
    <property type="entry name" value="Molybdopterin synthase subunit MoaE"/>
    <property type="match status" value="1"/>
</dbReference>
<evidence type="ECO:0000256" key="8">
    <source>
        <dbReference type="ARBA" id="ARBA00030407"/>
    </source>
</evidence>
<dbReference type="Gene3D" id="3.90.1170.40">
    <property type="entry name" value="Molybdopterin biosynthesis MoaE subunit"/>
    <property type="match status" value="1"/>
</dbReference>
<evidence type="ECO:0000256" key="12">
    <source>
        <dbReference type="SAM" id="MobiDB-lite"/>
    </source>
</evidence>
<reference evidence="13 14" key="1">
    <citation type="submission" date="2016-10" db="EMBL/GenBank/DDBJ databases">
        <authorList>
            <person name="de Groot N.N."/>
        </authorList>
    </citation>
    <scope>NUCLEOTIDE SEQUENCE [LARGE SCALE GENOMIC DNA]</scope>
    <source>
        <strain evidence="13 14">DSM 25927</strain>
    </source>
</reference>
<evidence type="ECO:0000313" key="13">
    <source>
        <dbReference type="EMBL" id="SEQ98420.1"/>
    </source>
</evidence>
<dbReference type="RefSeq" id="WP_093288647.1">
    <property type="nucleotide sequence ID" value="NZ_FOFS01000013.1"/>
</dbReference>
<evidence type="ECO:0000256" key="1">
    <source>
        <dbReference type="ARBA" id="ARBA00005046"/>
    </source>
</evidence>
<comment type="similarity">
    <text evidence="2">Belongs to the MoaE family.</text>
</comment>
<evidence type="ECO:0000256" key="9">
    <source>
        <dbReference type="ARBA" id="ARBA00030781"/>
    </source>
</evidence>
<dbReference type="InterPro" id="IPR036563">
    <property type="entry name" value="MoaE_sf"/>
</dbReference>
<dbReference type="OrthoDB" id="9803224at2"/>
<keyword evidence="5" id="KW-0501">Molybdenum cofactor biosynthesis</keyword>
<name>A0A1H9KH00_9GAMM</name>
<dbReference type="PANTHER" id="PTHR23404">
    <property type="entry name" value="MOLYBDOPTERIN SYNTHASE RELATED"/>
    <property type="match status" value="1"/>
</dbReference>